<dbReference type="RefSeq" id="WP_059416434.1">
    <property type="nucleotide sequence ID" value="NZ_DF968228.1"/>
</dbReference>
<dbReference type="GO" id="GO:0008610">
    <property type="term" value="P:lipid biosynthetic process"/>
    <property type="evidence" value="ECO:0007669"/>
    <property type="project" value="UniProtKB-ARBA"/>
</dbReference>
<dbReference type="Gene3D" id="3.30.559.30">
    <property type="entry name" value="Nonribosomal peptide synthetase, condensation domain"/>
    <property type="match status" value="1"/>
</dbReference>
<evidence type="ECO:0000256" key="1">
    <source>
        <dbReference type="SAM" id="MobiDB-lite"/>
    </source>
</evidence>
<dbReference type="PANTHER" id="PTHR45527:SF1">
    <property type="entry name" value="FATTY ACID SYNTHASE"/>
    <property type="match status" value="1"/>
</dbReference>
<keyword evidence="4" id="KW-1185">Reference proteome</keyword>
<protein>
    <recommendedName>
        <fullName evidence="2">Condensation domain-containing protein</fullName>
    </recommendedName>
</protein>
<dbReference type="Gene3D" id="3.30.559.10">
    <property type="entry name" value="Chloramphenicol acetyltransferase-like domain"/>
    <property type="match status" value="1"/>
</dbReference>
<dbReference type="PANTHER" id="PTHR45527">
    <property type="entry name" value="NONRIBOSOMAL PEPTIDE SYNTHETASE"/>
    <property type="match status" value="1"/>
</dbReference>
<name>A0A0K8PHC1_STRAJ</name>
<evidence type="ECO:0000259" key="2">
    <source>
        <dbReference type="Pfam" id="PF00668"/>
    </source>
</evidence>
<sequence length="262" mass="29351">MDPEVLHQALIDLVARHHALRGRPVRRGDGRYEVEILAEVPVTLPIADLRAHAGEAERVDHWCREQASTPFTLDQAPLFRFRLARLAEDHWVMVTVFHHAVCDGWSLSLIRRDLGELYNARRSGTDPQLPVTVAQFTDFARSEHALPDERRTVLERFWRTELDTIPLRPPLPYDHPHPGKLSGRGALHTWTIADDTPARLTSTATRLGVTAYTVLAAAFATWLGDLCGEENDIVLAASSANRVQRGRSPFPPRAWPATSSTS</sequence>
<dbReference type="GO" id="GO:0044550">
    <property type="term" value="P:secondary metabolite biosynthetic process"/>
    <property type="evidence" value="ECO:0007669"/>
    <property type="project" value="TreeGrafter"/>
</dbReference>
<dbReference type="AlphaFoldDB" id="A0A0K8PHC1"/>
<gene>
    <name evidence="3" type="ORF">SAZU_1860</name>
</gene>
<dbReference type="EMBL" id="DF968228">
    <property type="protein sequence ID" value="GAP47123.1"/>
    <property type="molecule type" value="Genomic_DNA"/>
</dbReference>
<dbReference type="Proteomes" id="UP000053859">
    <property type="component" value="Unassembled WGS sequence"/>
</dbReference>
<reference evidence="3" key="1">
    <citation type="journal article" date="2015" name="Genome Announc.">
        <title>Draft Genome Sequence of Thiostrepton-Producing Streptomyces azureus ATCC 14921.</title>
        <authorList>
            <person name="Sakihara K."/>
            <person name="Maeda J."/>
            <person name="Tashiro K."/>
            <person name="Fujino Y."/>
            <person name="Kuhara S."/>
            <person name="Ohshima T."/>
            <person name="Ogata S."/>
            <person name="Doi K."/>
        </authorList>
    </citation>
    <scope>NUCLEOTIDE SEQUENCE [LARGE SCALE GENOMIC DNA]</scope>
    <source>
        <strain evidence="3">ATCC14921</strain>
    </source>
</reference>
<feature type="region of interest" description="Disordered" evidence="1">
    <location>
        <begin position="241"/>
        <end position="262"/>
    </location>
</feature>
<dbReference type="InterPro" id="IPR001242">
    <property type="entry name" value="Condensation_dom"/>
</dbReference>
<accession>A0A0K8PHC1</accession>
<feature type="domain" description="Condensation" evidence="2">
    <location>
        <begin position="2"/>
        <end position="242"/>
    </location>
</feature>
<evidence type="ECO:0000313" key="4">
    <source>
        <dbReference type="Proteomes" id="UP000053859"/>
    </source>
</evidence>
<dbReference type="GO" id="GO:0031177">
    <property type="term" value="F:phosphopantetheine binding"/>
    <property type="evidence" value="ECO:0007669"/>
    <property type="project" value="TreeGrafter"/>
</dbReference>
<dbReference type="InterPro" id="IPR023213">
    <property type="entry name" value="CAT-like_dom_sf"/>
</dbReference>
<dbReference type="SUPFAM" id="SSF52777">
    <property type="entry name" value="CoA-dependent acyltransferases"/>
    <property type="match status" value="2"/>
</dbReference>
<organism evidence="3 4">
    <name type="scientific">Streptomyces azureus</name>
    <dbReference type="NCBI Taxonomy" id="146537"/>
    <lineage>
        <taxon>Bacteria</taxon>
        <taxon>Bacillati</taxon>
        <taxon>Actinomycetota</taxon>
        <taxon>Actinomycetes</taxon>
        <taxon>Kitasatosporales</taxon>
        <taxon>Streptomycetaceae</taxon>
        <taxon>Streptomyces</taxon>
    </lineage>
</organism>
<dbReference type="GO" id="GO:0005737">
    <property type="term" value="C:cytoplasm"/>
    <property type="evidence" value="ECO:0007669"/>
    <property type="project" value="TreeGrafter"/>
</dbReference>
<dbReference type="Pfam" id="PF00668">
    <property type="entry name" value="Condensation"/>
    <property type="match status" value="1"/>
</dbReference>
<dbReference type="PATRIC" id="fig|146537.3.peg.1965"/>
<dbReference type="GO" id="GO:0043041">
    <property type="term" value="P:amino acid activation for nonribosomal peptide biosynthetic process"/>
    <property type="evidence" value="ECO:0007669"/>
    <property type="project" value="TreeGrafter"/>
</dbReference>
<evidence type="ECO:0000313" key="3">
    <source>
        <dbReference type="EMBL" id="GAP47123.1"/>
    </source>
</evidence>
<proteinExistence type="predicted"/>
<dbReference type="GO" id="GO:0003824">
    <property type="term" value="F:catalytic activity"/>
    <property type="evidence" value="ECO:0007669"/>
    <property type="project" value="InterPro"/>
</dbReference>